<evidence type="ECO:0000313" key="5">
    <source>
        <dbReference type="Proteomes" id="UP001596058"/>
    </source>
</evidence>
<keyword evidence="5" id="KW-1185">Reference proteome</keyword>
<dbReference type="SFLD" id="SFLDS00003">
    <property type="entry name" value="Haloacid_Dehalogenase"/>
    <property type="match status" value="1"/>
</dbReference>
<dbReference type="GO" id="GO:0016787">
    <property type="term" value="F:hydrolase activity"/>
    <property type="evidence" value="ECO:0007669"/>
    <property type="project" value="UniProtKB-KW"/>
</dbReference>
<organism evidence="4 5">
    <name type="scientific">Nonomuraea insulae</name>
    <dbReference type="NCBI Taxonomy" id="1616787"/>
    <lineage>
        <taxon>Bacteria</taxon>
        <taxon>Bacillati</taxon>
        <taxon>Actinomycetota</taxon>
        <taxon>Actinomycetes</taxon>
        <taxon>Streptosporangiales</taxon>
        <taxon>Streptosporangiaceae</taxon>
        <taxon>Nonomuraea</taxon>
    </lineage>
</organism>
<dbReference type="InterPro" id="IPR006439">
    <property type="entry name" value="HAD-SF_hydro_IA"/>
</dbReference>
<protein>
    <submittedName>
        <fullName evidence="4">HAD family hydrolase</fullName>
        <ecNumber evidence="4">3.1.3.-</ecNumber>
    </submittedName>
</protein>
<evidence type="ECO:0000256" key="2">
    <source>
        <dbReference type="ARBA" id="ARBA00022801"/>
    </source>
</evidence>
<dbReference type="InterPro" id="IPR036412">
    <property type="entry name" value="HAD-like_sf"/>
</dbReference>
<dbReference type="PANTHER" id="PTHR46470">
    <property type="entry name" value="N-ACYLNEURAMINATE-9-PHOSPHATASE"/>
    <property type="match status" value="1"/>
</dbReference>
<keyword evidence="2 4" id="KW-0378">Hydrolase</keyword>
<dbReference type="InterPro" id="IPR051400">
    <property type="entry name" value="HAD-like_hydrolase"/>
</dbReference>
<dbReference type="Gene3D" id="3.40.50.1000">
    <property type="entry name" value="HAD superfamily/HAD-like"/>
    <property type="match status" value="1"/>
</dbReference>
<dbReference type="EC" id="3.1.3.-" evidence="4"/>
<dbReference type="SFLD" id="SFLDG01129">
    <property type="entry name" value="C1.5:_HAD__Beta-PGM__Phosphata"/>
    <property type="match status" value="1"/>
</dbReference>
<dbReference type="InterPro" id="IPR023214">
    <property type="entry name" value="HAD_sf"/>
</dbReference>
<dbReference type="Pfam" id="PF00702">
    <property type="entry name" value="Hydrolase"/>
    <property type="match status" value="1"/>
</dbReference>
<name>A0ABW1CN16_9ACTN</name>
<dbReference type="PANTHER" id="PTHR46470:SF4">
    <property type="entry name" value="5-AMINO-6-(5-PHOSPHO-D-RIBITYLAMINO)URACIL PHOSPHATASE YIGB"/>
    <property type="match status" value="1"/>
</dbReference>
<comment type="cofactor">
    <cofactor evidence="1">
        <name>Mg(2+)</name>
        <dbReference type="ChEBI" id="CHEBI:18420"/>
    </cofactor>
</comment>
<evidence type="ECO:0000313" key="4">
    <source>
        <dbReference type="EMBL" id="MFC5826752.1"/>
    </source>
</evidence>
<keyword evidence="3" id="KW-0460">Magnesium</keyword>
<dbReference type="RefSeq" id="WP_379516264.1">
    <property type="nucleotide sequence ID" value="NZ_JBHSPA010000027.1"/>
</dbReference>
<dbReference type="SUPFAM" id="SSF56784">
    <property type="entry name" value="HAD-like"/>
    <property type="match status" value="1"/>
</dbReference>
<dbReference type="NCBIfam" id="TIGR01549">
    <property type="entry name" value="HAD-SF-IA-v1"/>
    <property type="match status" value="1"/>
</dbReference>
<evidence type="ECO:0000256" key="1">
    <source>
        <dbReference type="ARBA" id="ARBA00001946"/>
    </source>
</evidence>
<dbReference type="Proteomes" id="UP001596058">
    <property type="component" value="Unassembled WGS sequence"/>
</dbReference>
<dbReference type="EMBL" id="JBHSPA010000027">
    <property type="protein sequence ID" value="MFC5826752.1"/>
    <property type="molecule type" value="Genomic_DNA"/>
</dbReference>
<dbReference type="Gene3D" id="1.20.120.710">
    <property type="entry name" value="Haloacid dehalogenase hydrolase-like domain"/>
    <property type="match status" value="1"/>
</dbReference>
<reference evidence="5" key="1">
    <citation type="journal article" date="2019" name="Int. J. Syst. Evol. Microbiol.">
        <title>The Global Catalogue of Microorganisms (GCM) 10K type strain sequencing project: providing services to taxonomists for standard genome sequencing and annotation.</title>
        <authorList>
            <consortium name="The Broad Institute Genomics Platform"/>
            <consortium name="The Broad Institute Genome Sequencing Center for Infectious Disease"/>
            <person name="Wu L."/>
            <person name="Ma J."/>
        </authorList>
    </citation>
    <scope>NUCLEOTIDE SEQUENCE [LARGE SCALE GENOMIC DNA]</scope>
    <source>
        <strain evidence="5">CCUG 53903</strain>
    </source>
</reference>
<evidence type="ECO:0000256" key="3">
    <source>
        <dbReference type="ARBA" id="ARBA00022842"/>
    </source>
</evidence>
<comment type="caution">
    <text evidence="4">The sequence shown here is derived from an EMBL/GenBank/DDBJ whole genome shotgun (WGS) entry which is preliminary data.</text>
</comment>
<accession>A0ABW1CN16</accession>
<proteinExistence type="predicted"/>
<gene>
    <name evidence="4" type="ORF">ACFPZ3_23015</name>
</gene>
<sequence>MPIQGVLFDVDDTLFDYSTSEETGVLAHLRAEGLLERFPDPATALALWRTIMDRHYARFLNGELTFAEQRHERTREFLSHIGQTPHAGLSDQEASAWFAGYQAHHHAAWAAFPDAEPVLRKLAPDYRLGVVSNSSATHQRHKLDVIGLLPYFGDTLVCSDQHGAAKPASSIFVAGCASLGLKPHEVAYVGDKYALDAVGAHDAGLHAYWLDRANTGAGTALGNGIRVIHSLDQLPAAFTG</sequence>